<dbReference type="InterPro" id="IPR010916">
    <property type="entry name" value="TonB_box_CS"/>
</dbReference>
<evidence type="ECO:0000256" key="19">
    <source>
        <dbReference type="PROSITE-ProRule" id="PRU00339"/>
    </source>
</evidence>
<dbReference type="PROSITE" id="PS50109">
    <property type="entry name" value="HIS_KIN"/>
    <property type="match status" value="1"/>
</dbReference>
<evidence type="ECO:0000256" key="13">
    <source>
        <dbReference type="ARBA" id="ARBA00022840"/>
    </source>
</evidence>
<feature type="coiled-coil region" evidence="20">
    <location>
        <begin position="496"/>
        <end position="534"/>
    </location>
</feature>
<evidence type="ECO:0000256" key="17">
    <source>
        <dbReference type="ARBA" id="ARBA00024827"/>
    </source>
</evidence>
<dbReference type="SMART" id="SM00387">
    <property type="entry name" value="HATPase_c"/>
    <property type="match status" value="1"/>
</dbReference>
<dbReference type="InterPro" id="IPR050482">
    <property type="entry name" value="Sensor_HK_TwoCompSys"/>
</dbReference>
<dbReference type="Pfam" id="PF02518">
    <property type="entry name" value="HATPase_c"/>
    <property type="match status" value="1"/>
</dbReference>
<keyword evidence="13" id="KW-0067">ATP-binding</keyword>
<dbReference type="InterPro" id="IPR019734">
    <property type="entry name" value="TPR_rpt"/>
</dbReference>
<dbReference type="OrthoDB" id="613934at2"/>
<evidence type="ECO:0000256" key="8">
    <source>
        <dbReference type="ARBA" id="ARBA00022553"/>
    </source>
</evidence>
<dbReference type="GO" id="GO:0005524">
    <property type="term" value="F:ATP binding"/>
    <property type="evidence" value="ECO:0007669"/>
    <property type="project" value="UniProtKB-KW"/>
</dbReference>
<keyword evidence="9" id="KW-0808">Transferase</keyword>
<dbReference type="Gene3D" id="1.25.40.10">
    <property type="entry name" value="Tetratricopeptide repeat domain"/>
    <property type="match status" value="2"/>
</dbReference>
<accession>A0A4Q5LX99</accession>
<evidence type="ECO:0000256" key="7">
    <source>
        <dbReference type="ARBA" id="ARBA00022490"/>
    </source>
</evidence>
<dbReference type="Pfam" id="PF07730">
    <property type="entry name" value="HisKA_3"/>
    <property type="match status" value="1"/>
</dbReference>
<comment type="caution">
    <text evidence="24">The sequence shown here is derived from an EMBL/GenBank/DDBJ whole genome shotgun (WGS) entry which is preliminary data.</text>
</comment>
<evidence type="ECO:0000256" key="2">
    <source>
        <dbReference type="ARBA" id="ARBA00001966"/>
    </source>
</evidence>
<dbReference type="PANTHER" id="PTHR24421">
    <property type="entry name" value="NITRATE/NITRITE SENSOR PROTEIN NARX-RELATED"/>
    <property type="match status" value="1"/>
</dbReference>
<dbReference type="SMART" id="SM00028">
    <property type="entry name" value="TPR"/>
    <property type="match status" value="5"/>
</dbReference>
<protein>
    <recommendedName>
        <fullName evidence="5">Oxygen sensor histidine kinase NreB</fullName>
        <ecNumber evidence="4">2.7.13.3</ecNumber>
    </recommendedName>
    <alternativeName>
        <fullName evidence="18">Nitrogen regulation protein B</fullName>
    </alternativeName>
</protein>
<feature type="chain" id="PRO_5020457003" description="Oxygen sensor histidine kinase NreB" evidence="22">
    <location>
        <begin position="22"/>
        <end position="743"/>
    </location>
</feature>
<dbReference type="SUPFAM" id="SSF55874">
    <property type="entry name" value="ATPase domain of HSP90 chaperone/DNA topoisomerase II/histidine kinase"/>
    <property type="match status" value="1"/>
</dbReference>
<proteinExistence type="predicted"/>
<comment type="cofactor">
    <cofactor evidence="2">
        <name>[4Fe-4S] cluster</name>
        <dbReference type="ChEBI" id="CHEBI:49883"/>
    </cofactor>
</comment>
<keyword evidence="19" id="KW-0802">TPR repeat</keyword>
<evidence type="ECO:0000256" key="21">
    <source>
        <dbReference type="SAM" id="Phobius"/>
    </source>
</evidence>
<feature type="signal peptide" evidence="22">
    <location>
        <begin position="1"/>
        <end position="21"/>
    </location>
</feature>
<dbReference type="PRINTS" id="PR00344">
    <property type="entry name" value="BCTRLSENSOR"/>
</dbReference>
<keyword evidence="21" id="KW-0472">Membrane</keyword>
<reference evidence="24 25" key="1">
    <citation type="submission" date="2019-02" db="EMBL/GenBank/DDBJ databases">
        <title>Bacterial novel species Emticicia sp. 17J42-9 isolated from soil.</title>
        <authorList>
            <person name="Jung H.-Y."/>
        </authorList>
    </citation>
    <scope>NUCLEOTIDE SEQUENCE [LARGE SCALE GENOMIC DNA]</scope>
    <source>
        <strain evidence="24 25">17J42-9</strain>
    </source>
</reference>
<keyword evidence="15" id="KW-0902">Two-component regulatory system</keyword>
<dbReference type="GO" id="GO:0051539">
    <property type="term" value="F:4 iron, 4 sulfur cluster binding"/>
    <property type="evidence" value="ECO:0007669"/>
    <property type="project" value="UniProtKB-KW"/>
</dbReference>
<dbReference type="CDD" id="cd16917">
    <property type="entry name" value="HATPase_UhpB-NarQ-NarX-like"/>
    <property type="match status" value="1"/>
</dbReference>
<dbReference type="GO" id="GO:0000155">
    <property type="term" value="F:phosphorelay sensor kinase activity"/>
    <property type="evidence" value="ECO:0007669"/>
    <property type="project" value="InterPro"/>
</dbReference>
<keyword evidence="6" id="KW-0004">4Fe-4S</keyword>
<dbReference type="PROSITE" id="PS50005">
    <property type="entry name" value="TPR"/>
    <property type="match status" value="1"/>
</dbReference>
<dbReference type="InterPro" id="IPR004358">
    <property type="entry name" value="Sig_transdc_His_kin-like_C"/>
</dbReference>
<dbReference type="AlphaFoldDB" id="A0A4Q5LX99"/>
<dbReference type="GO" id="GO:0016020">
    <property type="term" value="C:membrane"/>
    <property type="evidence" value="ECO:0007669"/>
    <property type="project" value="InterPro"/>
</dbReference>
<evidence type="ECO:0000256" key="3">
    <source>
        <dbReference type="ARBA" id="ARBA00004496"/>
    </source>
</evidence>
<evidence type="ECO:0000256" key="5">
    <source>
        <dbReference type="ARBA" id="ARBA00017322"/>
    </source>
</evidence>
<keyword evidence="7" id="KW-0963">Cytoplasm</keyword>
<evidence type="ECO:0000256" key="22">
    <source>
        <dbReference type="SAM" id="SignalP"/>
    </source>
</evidence>
<keyword evidence="21" id="KW-0812">Transmembrane</keyword>
<keyword evidence="16" id="KW-0411">Iron-sulfur</keyword>
<dbReference type="InterPro" id="IPR036890">
    <property type="entry name" value="HATPase_C_sf"/>
</dbReference>
<evidence type="ECO:0000256" key="4">
    <source>
        <dbReference type="ARBA" id="ARBA00012438"/>
    </source>
</evidence>
<evidence type="ECO:0000256" key="16">
    <source>
        <dbReference type="ARBA" id="ARBA00023014"/>
    </source>
</evidence>
<dbReference type="Proteomes" id="UP000293162">
    <property type="component" value="Unassembled WGS sequence"/>
</dbReference>
<evidence type="ECO:0000256" key="18">
    <source>
        <dbReference type="ARBA" id="ARBA00030800"/>
    </source>
</evidence>
<dbReference type="InterPro" id="IPR011712">
    <property type="entry name" value="Sig_transdc_His_kin_sub3_dim/P"/>
</dbReference>
<evidence type="ECO:0000256" key="10">
    <source>
        <dbReference type="ARBA" id="ARBA00022723"/>
    </source>
</evidence>
<keyword evidence="25" id="KW-1185">Reference proteome</keyword>
<feature type="transmembrane region" description="Helical" evidence="21">
    <location>
        <begin position="477"/>
        <end position="496"/>
    </location>
</feature>
<keyword evidence="14" id="KW-0408">Iron</keyword>
<gene>
    <name evidence="24" type="ORF">EWM59_16840</name>
</gene>
<dbReference type="EC" id="2.7.13.3" evidence="4"/>
<dbReference type="PROSITE" id="PS00430">
    <property type="entry name" value="TONB_DEPENDENT_REC_1"/>
    <property type="match status" value="1"/>
</dbReference>
<evidence type="ECO:0000256" key="15">
    <source>
        <dbReference type="ARBA" id="ARBA00023012"/>
    </source>
</evidence>
<evidence type="ECO:0000256" key="1">
    <source>
        <dbReference type="ARBA" id="ARBA00000085"/>
    </source>
</evidence>
<keyword evidence="21" id="KW-1133">Transmembrane helix</keyword>
<comment type="subcellular location">
    <subcellularLocation>
        <location evidence="3">Cytoplasm</location>
    </subcellularLocation>
</comment>
<dbReference type="InterPro" id="IPR011990">
    <property type="entry name" value="TPR-like_helical_dom_sf"/>
</dbReference>
<keyword evidence="20" id="KW-0175">Coiled coil</keyword>
<keyword evidence="8" id="KW-0597">Phosphoprotein</keyword>
<dbReference type="PANTHER" id="PTHR24421:SF10">
    <property type="entry name" value="NITRATE_NITRITE SENSOR PROTEIN NARQ"/>
    <property type="match status" value="1"/>
</dbReference>
<keyword evidence="10" id="KW-0479">Metal-binding</keyword>
<evidence type="ECO:0000259" key="23">
    <source>
        <dbReference type="PROSITE" id="PS50109"/>
    </source>
</evidence>
<evidence type="ECO:0000256" key="20">
    <source>
        <dbReference type="SAM" id="Coils"/>
    </source>
</evidence>
<dbReference type="GO" id="GO:0005737">
    <property type="term" value="C:cytoplasm"/>
    <property type="evidence" value="ECO:0007669"/>
    <property type="project" value="UniProtKB-SubCell"/>
</dbReference>
<evidence type="ECO:0000256" key="11">
    <source>
        <dbReference type="ARBA" id="ARBA00022741"/>
    </source>
</evidence>
<dbReference type="Gene3D" id="1.20.5.1930">
    <property type="match status" value="1"/>
</dbReference>
<name>A0A4Q5LX99_9BACT</name>
<evidence type="ECO:0000256" key="6">
    <source>
        <dbReference type="ARBA" id="ARBA00022485"/>
    </source>
</evidence>
<evidence type="ECO:0000256" key="14">
    <source>
        <dbReference type="ARBA" id="ARBA00023004"/>
    </source>
</evidence>
<feature type="repeat" description="TPR" evidence="19">
    <location>
        <begin position="214"/>
        <end position="247"/>
    </location>
</feature>
<dbReference type="Gene3D" id="3.30.565.10">
    <property type="entry name" value="Histidine kinase-like ATPase, C-terminal domain"/>
    <property type="match status" value="1"/>
</dbReference>
<keyword evidence="11" id="KW-0547">Nucleotide-binding</keyword>
<dbReference type="GO" id="GO:0046983">
    <property type="term" value="F:protein dimerization activity"/>
    <property type="evidence" value="ECO:0007669"/>
    <property type="project" value="InterPro"/>
</dbReference>
<dbReference type="EMBL" id="SEWF01000025">
    <property type="protein sequence ID" value="RYU94466.1"/>
    <property type="molecule type" value="Genomic_DNA"/>
</dbReference>
<evidence type="ECO:0000313" key="24">
    <source>
        <dbReference type="EMBL" id="RYU94466.1"/>
    </source>
</evidence>
<evidence type="ECO:0000313" key="25">
    <source>
        <dbReference type="Proteomes" id="UP000293162"/>
    </source>
</evidence>
<dbReference type="SUPFAM" id="SSF48452">
    <property type="entry name" value="TPR-like"/>
    <property type="match status" value="2"/>
</dbReference>
<feature type="domain" description="Histidine kinase" evidence="23">
    <location>
        <begin position="549"/>
        <end position="735"/>
    </location>
</feature>
<evidence type="ECO:0000256" key="12">
    <source>
        <dbReference type="ARBA" id="ARBA00022777"/>
    </source>
</evidence>
<sequence>MKNTALYFSIILTLLCSNSYAQSVRLPNLNDTFKAADLARKPINADSIFAATKGLFYSLEYKNRNKREDTLLVLAAERLAYMYYNNRVDRKNADSMIHYAERLLKYATNMQYNAHIFKAYDYMGIAYTIKTDYQKALDISLEANKKAEHLKGTDLILATYSLTRIASSYQLLRDYENSLIYHKKALDIIGICQANDFKTGTTKEKISKWALNYAYKYDDIGVVYAEQKQYAEALKNYQKALDYIHEGKLSTSIEMVTLMEIGRCQIHLNRIEEGVANVKKAVKYFEETNNRFYLFASFTYLAKAAYLSGDYPLALQYTTKSESLAQAAMAIKHEADNYEVQYLSAKKLQKYDLALNAYERYNIMNDSVSNRRKLTQVLGLQKKLETERAKAEFERQELLQKAIIDSSLRANEILLLKSRNAEAERLALFEKNERDQLARKLQIEQLKTSSEKTRLLQQNRINNLSAEAERKQQTQQFLWIGLGLLGLLLLSLAWNFRNIQKRKKETELLNEQLEQKVKERTAELQKSYDEIKEAMQRGQTIERKRMAADLHDNLGSLLTAINISLDNISPEHLSEREQQIYANILSMTENAYSEVRILSHNLMPEELEKEGLKNALKRMIQKINHNQRICFSLTINELAYFNKNIDLNIYAICLELMQNIIKHSKATEATIYLSQKGKDLVLEVTDNGRGIQENQQKGIGLKNIQGRLETIGGELFINSEKDKGTKFTILVPLVQNEMLVNSR</sequence>
<organism evidence="24 25">
    <name type="scientific">Emticicia agri</name>
    <dbReference type="NCBI Taxonomy" id="2492393"/>
    <lineage>
        <taxon>Bacteria</taxon>
        <taxon>Pseudomonadati</taxon>
        <taxon>Bacteroidota</taxon>
        <taxon>Cytophagia</taxon>
        <taxon>Cytophagales</taxon>
        <taxon>Leadbetterellaceae</taxon>
        <taxon>Emticicia</taxon>
    </lineage>
</organism>
<dbReference type="GO" id="GO:0046872">
    <property type="term" value="F:metal ion binding"/>
    <property type="evidence" value="ECO:0007669"/>
    <property type="project" value="UniProtKB-KW"/>
</dbReference>
<feature type="coiled-coil region" evidence="20">
    <location>
        <begin position="381"/>
        <end position="440"/>
    </location>
</feature>
<dbReference type="InterPro" id="IPR003594">
    <property type="entry name" value="HATPase_dom"/>
</dbReference>
<comment type="function">
    <text evidence="17">Member of the two-component regulatory system NreB/NreC involved in the control of dissimilatory nitrate/nitrite reduction in response to oxygen. NreB functions as a direct oxygen sensor histidine kinase which is autophosphorylated, in the absence of oxygen, probably at the conserved histidine residue, and transfers its phosphate group probably to a conserved aspartate residue of NreC. NreB/NreC activates the expression of the nitrate (narGHJI) and nitrite (nir) reductase operons, as well as the putative nitrate transporter gene narT.</text>
</comment>
<dbReference type="InterPro" id="IPR005467">
    <property type="entry name" value="His_kinase_dom"/>
</dbReference>
<evidence type="ECO:0000256" key="9">
    <source>
        <dbReference type="ARBA" id="ARBA00022679"/>
    </source>
</evidence>
<dbReference type="RefSeq" id="WP_130022400.1">
    <property type="nucleotide sequence ID" value="NZ_SEWF01000025.1"/>
</dbReference>
<keyword evidence="12" id="KW-0418">Kinase</keyword>
<comment type="catalytic activity">
    <reaction evidence="1">
        <text>ATP + protein L-histidine = ADP + protein N-phospho-L-histidine.</text>
        <dbReference type="EC" id="2.7.13.3"/>
    </reaction>
</comment>
<keyword evidence="22" id="KW-0732">Signal</keyword>